<comment type="subcellular location">
    <subcellularLocation>
        <location evidence="1">Cell membrane</location>
        <topology evidence="1">Peripheral membrane protein</topology>
    </subcellularLocation>
</comment>
<dbReference type="Gene3D" id="3.40.50.300">
    <property type="entry name" value="P-loop containing nucleotide triphosphate hydrolases"/>
    <property type="match status" value="1"/>
</dbReference>
<evidence type="ECO:0000256" key="5">
    <source>
        <dbReference type="ARBA" id="ARBA00022519"/>
    </source>
</evidence>
<proteinExistence type="inferred from homology"/>
<evidence type="ECO:0000313" key="13">
    <source>
        <dbReference type="EMBL" id="TWL32104.1"/>
    </source>
</evidence>
<keyword evidence="4" id="KW-1003">Cell membrane</keyword>
<gene>
    <name evidence="13" type="ORF">CHCC16736_2492</name>
    <name evidence="12" type="ORF">I6G80_13105</name>
</gene>
<organism evidence="13 14">
    <name type="scientific">Bacillus licheniformis</name>
    <dbReference type="NCBI Taxonomy" id="1402"/>
    <lineage>
        <taxon>Bacteria</taxon>
        <taxon>Bacillati</taxon>
        <taxon>Bacillota</taxon>
        <taxon>Bacilli</taxon>
        <taxon>Bacillales</taxon>
        <taxon>Bacillaceae</taxon>
        <taxon>Bacillus</taxon>
    </lineage>
</organism>
<evidence type="ECO:0000259" key="11">
    <source>
        <dbReference type="PROSITE" id="PS50893"/>
    </source>
</evidence>
<feature type="region of interest" description="Disordered" evidence="10">
    <location>
        <begin position="258"/>
        <end position="280"/>
    </location>
</feature>
<dbReference type="GO" id="GO:0005524">
    <property type="term" value="F:ATP binding"/>
    <property type="evidence" value="ECO:0007669"/>
    <property type="project" value="UniProtKB-KW"/>
</dbReference>
<keyword evidence="9" id="KW-0472">Membrane</keyword>
<dbReference type="SUPFAM" id="SSF52540">
    <property type="entry name" value="P-loop containing nucleoside triphosphate hydrolases"/>
    <property type="match status" value="1"/>
</dbReference>
<dbReference type="Proteomes" id="UP000435910">
    <property type="component" value="Unassembled WGS sequence"/>
</dbReference>
<reference evidence="12 15" key="2">
    <citation type="submission" date="2020-12" db="EMBL/GenBank/DDBJ databases">
        <title>FDA dAtabase for Regulatory Grade micrObial Sequences (FDA-ARGOS): Supporting development and validation of Infectious Disease Dx tests.</title>
        <authorList>
            <person name="Nelson B."/>
            <person name="Plummer A."/>
            <person name="Tallon L."/>
            <person name="Sadzewicz L."/>
            <person name="Zhao X."/>
            <person name="Boylan J."/>
            <person name="Ott S."/>
            <person name="Bowen H."/>
            <person name="Vavikolanu K."/>
            <person name="Mehta A."/>
            <person name="Aluvathingal J."/>
            <person name="Nadendla S."/>
            <person name="Myers T."/>
            <person name="Yan Y."/>
            <person name="Sichtig H."/>
        </authorList>
    </citation>
    <scope>NUCLEOTIDE SEQUENCE [LARGE SCALE GENOMIC DNA]</scope>
    <source>
        <strain evidence="12 15">FDAARGOS_923</strain>
    </source>
</reference>
<evidence type="ECO:0000256" key="10">
    <source>
        <dbReference type="SAM" id="MobiDB-lite"/>
    </source>
</evidence>
<dbReference type="Proteomes" id="UP000595038">
    <property type="component" value="Chromosome"/>
</dbReference>
<dbReference type="GO" id="GO:0005886">
    <property type="term" value="C:plasma membrane"/>
    <property type="evidence" value="ECO:0007669"/>
    <property type="project" value="UniProtKB-SubCell"/>
</dbReference>
<dbReference type="CDD" id="cd03257">
    <property type="entry name" value="ABC_NikE_OppD_transporters"/>
    <property type="match status" value="1"/>
</dbReference>
<dbReference type="Pfam" id="PF00005">
    <property type="entry name" value="ABC_tran"/>
    <property type="match status" value="1"/>
</dbReference>
<evidence type="ECO:0000313" key="14">
    <source>
        <dbReference type="Proteomes" id="UP000435910"/>
    </source>
</evidence>
<dbReference type="EMBL" id="CP065647">
    <property type="protein sequence ID" value="QPR70796.1"/>
    <property type="molecule type" value="Genomic_DNA"/>
</dbReference>
<evidence type="ECO:0000256" key="4">
    <source>
        <dbReference type="ARBA" id="ARBA00022475"/>
    </source>
</evidence>
<dbReference type="RefSeq" id="WP_003183230.1">
    <property type="nucleotide sequence ID" value="NZ_BEXU01000028.1"/>
</dbReference>
<dbReference type="InterPro" id="IPR017871">
    <property type="entry name" value="ABC_transporter-like_CS"/>
</dbReference>
<evidence type="ECO:0000313" key="12">
    <source>
        <dbReference type="EMBL" id="QPR70796.1"/>
    </source>
</evidence>
<dbReference type="EMBL" id="NILC01000009">
    <property type="protein sequence ID" value="TWL32104.1"/>
    <property type="molecule type" value="Genomic_DNA"/>
</dbReference>
<evidence type="ECO:0000256" key="9">
    <source>
        <dbReference type="ARBA" id="ARBA00023136"/>
    </source>
</evidence>
<protein>
    <submittedName>
        <fullName evidence="12">ABC transporter ATP-binding protein</fullName>
    </submittedName>
    <submittedName>
        <fullName evidence="13">Oligopeptide transport ATP-binding protein OppD</fullName>
    </submittedName>
</protein>
<dbReference type="InterPro" id="IPR003439">
    <property type="entry name" value="ABC_transporter-like_ATP-bd"/>
</dbReference>
<comment type="similarity">
    <text evidence="2">Belongs to the ABC transporter superfamily.</text>
</comment>
<keyword evidence="8" id="KW-1278">Translocase</keyword>
<keyword evidence="7 13" id="KW-0067">ATP-binding</keyword>
<name>A0A1Y0YH10_BACLI</name>
<dbReference type="InterPro" id="IPR003593">
    <property type="entry name" value="AAA+_ATPase"/>
</dbReference>
<sequence length="280" mass="30455">MPMLSIEDLSISSRQHTIVKNASFSIHEGEWFALLGESGSGKSLTASAIAGLLPDGLTVTGGDVIFEGQQMLQAGRKALRRVRGKDIACIFQDCHGAFTPFIRIGKQIDEMVKTHTGWSKNKRREAILHAFREVSLPENRVYESYPFQLSGGQLQRAAIAQAMVLRPKLLIADEPTTALDSITAADVLQQLAAMRAKTNCAILFITHDLRLVKRYADQTAVMQNGEIVESGLTADLIRQPAHEYTRCLFAAIPPLKNPPPRLTAAPPETKEAVLAGTGGA</sequence>
<dbReference type="InterPro" id="IPR050388">
    <property type="entry name" value="ABC_Ni/Peptide_Import"/>
</dbReference>
<dbReference type="InterPro" id="IPR027417">
    <property type="entry name" value="P-loop_NTPase"/>
</dbReference>
<dbReference type="GO" id="GO:0016887">
    <property type="term" value="F:ATP hydrolysis activity"/>
    <property type="evidence" value="ECO:0007669"/>
    <property type="project" value="InterPro"/>
</dbReference>
<dbReference type="PROSITE" id="PS50893">
    <property type="entry name" value="ABC_TRANSPORTER_2"/>
    <property type="match status" value="1"/>
</dbReference>
<dbReference type="OMA" id="CCTAIVG"/>
<evidence type="ECO:0000256" key="8">
    <source>
        <dbReference type="ARBA" id="ARBA00022967"/>
    </source>
</evidence>
<evidence type="ECO:0000256" key="2">
    <source>
        <dbReference type="ARBA" id="ARBA00005417"/>
    </source>
</evidence>
<keyword evidence="5" id="KW-0997">Cell inner membrane</keyword>
<evidence type="ECO:0000256" key="6">
    <source>
        <dbReference type="ARBA" id="ARBA00022741"/>
    </source>
</evidence>
<evidence type="ECO:0000256" key="3">
    <source>
        <dbReference type="ARBA" id="ARBA00022448"/>
    </source>
</evidence>
<accession>A0A1Y0YH10</accession>
<dbReference type="SMART" id="SM00382">
    <property type="entry name" value="AAA"/>
    <property type="match status" value="1"/>
</dbReference>
<evidence type="ECO:0000313" key="15">
    <source>
        <dbReference type="Proteomes" id="UP000595038"/>
    </source>
</evidence>
<reference evidence="13 14" key="1">
    <citation type="submission" date="2019-06" db="EMBL/GenBank/DDBJ databases">
        <title>Genome sequence analysis of &gt;100 Bacillus licheniformis strains suggests intrinsic resistance to this species.</title>
        <authorList>
            <person name="Wels M."/>
            <person name="Siezen R.J."/>
            <person name="Johansen E."/>
            <person name="Stuer-Lauridsen B."/>
            <person name="Bjerre K."/>
            <person name="Nielsen B.K.K."/>
        </authorList>
    </citation>
    <scope>NUCLEOTIDE SEQUENCE [LARGE SCALE GENOMIC DNA]</scope>
    <source>
        <strain evidence="13 14">BAC-16736</strain>
    </source>
</reference>
<dbReference type="PROSITE" id="PS00211">
    <property type="entry name" value="ABC_TRANSPORTER_1"/>
    <property type="match status" value="1"/>
</dbReference>
<dbReference type="PANTHER" id="PTHR43297:SF14">
    <property type="entry name" value="ATPASE AAA-TYPE CORE DOMAIN-CONTAINING PROTEIN"/>
    <property type="match status" value="1"/>
</dbReference>
<evidence type="ECO:0000256" key="1">
    <source>
        <dbReference type="ARBA" id="ARBA00004202"/>
    </source>
</evidence>
<evidence type="ECO:0000256" key="7">
    <source>
        <dbReference type="ARBA" id="ARBA00022840"/>
    </source>
</evidence>
<dbReference type="AlphaFoldDB" id="A0A1Y0YH10"/>
<dbReference type="GeneID" id="92860877"/>
<keyword evidence="3" id="KW-0813">Transport</keyword>
<dbReference type="PANTHER" id="PTHR43297">
    <property type="entry name" value="OLIGOPEPTIDE TRANSPORT ATP-BINDING PROTEIN APPD"/>
    <property type="match status" value="1"/>
</dbReference>
<keyword evidence="6" id="KW-0547">Nucleotide-binding</keyword>
<feature type="domain" description="ABC transporter" evidence="11">
    <location>
        <begin position="4"/>
        <end position="249"/>
    </location>
</feature>